<feature type="region of interest" description="Disordered" evidence="2">
    <location>
        <begin position="303"/>
        <end position="344"/>
    </location>
</feature>
<sequence length="402" mass="46957">MVGGRRLSPPGRDMRPMPPMRADHYPPAYPDRERIKREYRKPSPEMHRRSRSMTPPMKRRHPPSPGGYRAASPGMRRRRSLTPPPPPSLRRSRSRSPPRKPRHPGDFYGPWGTKIAIHDLKKITVDIKRNLPKGKRSTSPIIRRIINADDITLYRRNGEGARPLLERPELRAAVNRRFDDAPPPPPPAPAPNEPRVVAIIREPGQAGPTVDRHADRAFEHHRSRSRDPNYAPPVERQMPVGDRIDRDRAERTQRQVEKLEQMEVAIDRKLEQIQRYERKYEETMRDEKYGDIKDERKLVDRNIRDRLGPKRSRDEFEPEEDHQPRLPDFSQRPNKPPIWEGDNMRRDYYSNDQSLCSVDLAGDFTYRLVGVVQLNGGAKHSGYYLCGRMSPTSWEHDKYEAY</sequence>
<evidence type="ECO:0000256" key="2">
    <source>
        <dbReference type="SAM" id="MobiDB-lite"/>
    </source>
</evidence>
<feature type="domain" description="Complementary sex determination N-terminal" evidence="3">
    <location>
        <begin position="107"/>
        <end position="156"/>
    </location>
</feature>
<protein>
    <recommendedName>
        <fullName evidence="3">Complementary sex determination N-terminal domain-containing protein</fullName>
    </recommendedName>
</protein>
<feature type="region of interest" description="Disordered" evidence="2">
    <location>
        <begin position="1"/>
        <end position="112"/>
    </location>
</feature>
<feature type="compositionally biased region" description="Basic and acidic residues" evidence="2">
    <location>
        <begin position="303"/>
        <end position="325"/>
    </location>
</feature>
<name>A0A6A4W3K2_AMPAM</name>
<dbReference type="InterPro" id="IPR022063">
    <property type="entry name" value="Sex_determin_N"/>
</dbReference>
<evidence type="ECO:0000256" key="1">
    <source>
        <dbReference type="SAM" id="Coils"/>
    </source>
</evidence>
<dbReference type="EMBL" id="VIIS01001055">
    <property type="protein sequence ID" value="KAF0302477.1"/>
    <property type="molecule type" value="Genomic_DNA"/>
</dbReference>
<gene>
    <name evidence="4" type="ORF">FJT64_025432</name>
</gene>
<feature type="coiled-coil region" evidence="1">
    <location>
        <begin position="249"/>
        <end position="286"/>
    </location>
</feature>
<dbReference type="Proteomes" id="UP000440578">
    <property type="component" value="Unassembled WGS sequence"/>
</dbReference>
<evidence type="ECO:0000313" key="5">
    <source>
        <dbReference type="Proteomes" id="UP000440578"/>
    </source>
</evidence>
<evidence type="ECO:0000313" key="4">
    <source>
        <dbReference type="EMBL" id="KAF0302477.1"/>
    </source>
</evidence>
<dbReference type="OrthoDB" id="6343344at2759"/>
<feature type="compositionally biased region" description="Basic residues" evidence="2">
    <location>
        <begin position="90"/>
        <end position="102"/>
    </location>
</feature>
<comment type="caution">
    <text evidence="4">The sequence shown here is derived from an EMBL/GenBank/DDBJ whole genome shotgun (WGS) entry which is preliminary data.</text>
</comment>
<dbReference type="AlphaFoldDB" id="A0A6A4W3K2"/>
<evidence type="ECO:0000259" key="3">
    <source>
        <dbReference type="Pfam" id="PF12278"/>
    </source>
</evidence>
<keyword evidence="5" id="KW-1185">Reference proteome</keyword>
<reference evidence="4 5" key="1">
    <citation type="submission" date="2019-07" db="EMBL/GenBank/DDBJ databases">
        <title>Draft genome assembly of a fouling barnacle, Amphibalanus amphitrite (Darwin, 1854): The first reference genome for Thecostraca.</title>
        <authorList>
            <person name="Kim W."/>
        </authorList>
    </citation>
    <scope>NUCLEOTIDE SEQUENCE [LARGE SCALE GENOMIC DNA]</scope>
    <source>
        <strain evidence="4">SNU_AA5</strain>
        <tissue evidence="4">Soma without cirri and trophi</tissue>
    </source>
</reference>
<keyword evidence="1" id="KW-0175">Coiled coil</keyword>
<dbReference type="Pfam" id="PF12278">
    <property type="entry name" value="SDP_N"/>
    <property type="match status" value="1"/>
</dbReference>
<accession>A0A6A4W3K2</accession>
<proteinExistence type="predicted"/>
<feature type="compositionally biased region" description="Basic and acidic residues" evidence="2">
    <location>
        <begin position="30"/>
        <end position="47"/>
    </location>
</feature>
<organism evidence="4 5">
    <name type="scientific">Amphibalanus amphitrite</name>
    <name type="common">Striped barnacle</name>
    <name type="synonym">Balanus amphitrite</name>
    <dbReference type="NCBI Taxonomy" id="1232801"/>
    <lineage>
        <taxon>Eukaryota</taxon>
        <taxon>Metazoa</taxon>
        <taxon>Ecdysozoa</taxon>
        <taxon>Arthropoda</taxon>
        <taxon>Crustacea</taxon>
        <taxon>Multicrustacea</taxon>
        <taxon>Cirripedia</taxon>
        <taxon>Thoracica</taxon>
        <taxon>Thoracicalcarea</taxon>
        <taxon>Balanomorpha</taxon>
        <taxon>Balanoidea</taxon>
        <taxon>Balanidae</taxon>
        <taxon>Amphibalaninae</taxon>
        <taxon>Amphibalanus</taxon>
    </lineage>
</organism>